<sequence length="314" mass="33365">MLSFETLLFSVAALVPLSRALALPAELDPRATARSTPPAGCYVVRGTGTKTGEYASLTSAIAAIPSSTAQKCLFIYSGTYTDTVTIRYKGPLTIYGQTTDIGTYKSNTVTISHSLTSSAAGSLDASSTVNIANDDVNVYNINFANSYGIGAQSYQDTLYAKSGYQYYSNCYVEGAVDYIFGDATAWFGECTIASSGGGYVTASSRETTTDSAMYVFDHSTVTAASGASVVGEVYLGRPWRVLARTMYQYSILTDVVNPAGYAPMAEGATPIFMEYQNTGAGSSTSARLYYTPGSAAITKNVLWPLGYSWIDTSY</sequence>
<evidence type="ECO:0000256" key="2">
    <source>
        <dbReference type="ARBA" id="ARBA00008891"/>
    </source>
</evidence>
<accession>A0A8H7TLH9</accession>
<evidence type="ECO:0000256" key="7">
    <source>
        <dbReference type="PROSITE-ProRule" id="PRU10040"/>
    </source>
</evidence>
<dbReference type="PROSITE" id="PS00503">
    <property type="entry name" value="PECTINESTERASE_2"/>
    <property type="match status" value="1"/>
</dbReference>
<dbReference type="GO" id="GO:0045490">
    <property type="term" value="P:pectin catabolic process"/>
    <property type="evidence" value="ECO:0007669"/>
    <property type="project" value="UniProtKB-UniRule"/>
</dbReference>
<feature type="active site" evidence="7">
    <location>
        <position position="177"/>
    </location>
</feature>
<dbReference type="EMBL" id="JAFJYH010000072">
    <property type="protein sequence ID" value="KAG4421068.1"/>
    <property type="molecule type" value="Genomic_DNA"/>
</dbReference>
<dbReference type="InterPro" id="IPR012334">
    <property type="entry name" value="Pectin_lyas_fold"/>
</dbReference>
<keyword evidence="8" id="KW-0732">Signal</keyword>
<dbReference type="UniPathway" id="UPA00545">
    <property type="reaction ID" value="UER00823"/>
</dbReference>
<comment type="function">
    <text evidence="8">Involved in maceration and soft-rotting of plant tissue.</text>
</comment>
<comment type="pathway">
    <text evidence="1 8">Glycan metabolism; pectin degradation; 2-dehydro-3-deoxy-D-gluconate from pectin: step 1/5.</text>
</comment>
<keyword evidence="4 8" id="KW-0378">Hydrolase</keyword>
<evidence type="ECO:0000313" key="10">
    <source>
        <dbReference type="EMBL" id="KAG4421068.1"/>
    </source>
</evidence>
<dbReference type="InterPro" id="IPR011050">
    <property type="entry name" value="Pectin_lyase_fold/virulence"/>
</dbReference>
<proteinExistence type="inferred from homology"/>
<comment type="caution">
    <text evidence="10">The sequence shown here is derived from an EMBL/GenBank/DDBJ whole genome shotgun (WGS) entry which is preliminary data.</text>
</comment>
<dbReference type="GO" id="GO:0042545">
    <property type="term" value="P:cell wall modification"/>
    <property type="evidence" value="ECO:0007669"/>
    <property type="project" value="UniProtKB-UniRule"/>
</dbReference>
<comment type="subcellular location">
    <subcellularLocation>
        <location evidence="8">Secreted</location>
    </subcellularLocation>
</comment>
<dbReference type="Pfam" id="PF01095">
    <property type="entry name" value="Pectinesterase"/>
    <property type="match status" value="1"/>
</dbReference>
<evidence type="ECO:0000256" key="3">
    <source>
        <dbReference type="ARBA" id="ARBA00013229"/>
    </source>
</evidence>
<evidence type="ECO:0000259" key="9">
    <source>
        <dbReference type="Pfam" id="PF01095"/>
    </source>
</evidence>
<dbReference type="PANTHER" id="PTHR31321">
    <property type="entry name" value="ACYL-COA THIOESTER HYDROLASE YBHC-RELATED"/>
    <property type="match status" value="1"/>
</dbReference>
<dbReference type="GO" id="GO:0030599">
    <property type="term" value="F:pectinesterase activity"/>
    <property type="evidence" value="ECO:0007669"/>
    <property type="project" value="UniProtKB-UniRule"/>
</dbReference>
<evidence type="ECO:0000256" key="5">
    <source>
        <dbReference type="ARBA" id="ARBA00023085"/>
    </source>
</evidence>
<evidence type="ECO:0000256" key="4">
    <source>
        <dbReference type="ARBA" id="ARBA00022801"/>
    </source>
</evidence>
<dbReference type="Proteomes" id="UP000664132">
    <property type="component" value="Unassembled WGS sequence"/>
</dbReference>
<comment type="catalytic activity">
    <reaction evidence="6 8">
        <text>[(1-&gt;4)-alpha-D-galacturonosyl methyl ester](n) + n H2O = [(1-&gt;4)-alpha-D-galacturonosyl](n) + n methanol + n H(+)</text>
        <dbReference type="Rhea" id="RHEA:22380"/>
        <dbReference type="Rhea" id="RHEA-COMP:14570"/>
        <dbReference type="Rhea" id="RHEA-COMP:14573"/>
        <dbReference type="ChEBI" id="CHEBI:15377"/>
        <dbReference type="ChEBI" id="CHEBI:15378"/>
        <dbReference type="ChEBI" id="CHEBI:17790"/>
        <dbReference type="ChEBI" id="CHEBI:140522"/>
        <dbReference type="ChEBI" id="CHEBI:140523"/>
        <dbReference type="EC" id="3.1.1.11"/>
    </reaction>
</comment>
<comment type="similarity">
    <text evidence="2">Belongs to the pectinesterase family.</text>
</comment>
<reference evidence="10" key="1">
    <citation type="submission" date="2021-02" db="EMBL/GenBank/DDBJ databases">
        <title>Genome sequence Cadophora malorum strain M34.</title>
        <authorList>
            <person name="Stefanovic E."/>
            <person name="Vu D."/>
            <person name="Scully C."/>
            <person name="Dijksterhuis J."/>
            <person name="Roader J."/>
            <person name="Houbraken J."/>
        </authorList>
    </citation>
    <scope>NUCLEOTIDE SEQUENCE</scope>
    <source>
        <strain evidence="10">M34</strain>
    </source>
</reference>
<feature type="signal peptide" evidence="8">
    <location>
        <begin position="1"/>
        <end position="20"/>
    </location>
</feature>
<dbReference type="SUPFAM" id="SSF51126">
    <property type="entry name" value="Pectin lyase-like"/>
    <property type="match status" value="1"/>
</dbReference>
<keyword evidence="8" id="KW-0964">Secreted</keyword>
<evidence type="ECO:0000256" key="1">
    <source>
        <dbReference type="ARBA" id="ARBA00005184"/>
    </source>
</evidence>
<protein>
    <recommendedName>
        <fullName evidence="3 8">Pectinesterase</fullName>
        <ecNumber evidence="3 8">3.1.1.11</ecNumber>
    </recommendedName>
</protein>
<dbReference type="InterPro" id="IPR000070">
    <property type="entry name" value="Pectinesterase_cat"/>
</dbReference>
<dbReference type="AlphaFoldDB" id="A0A8H7TLH9"/>
<dbReference type="EC" id="3.1.1.11" evidence="3 8"/>
<name>A0A8H7TLH9_9HELO</name>
<feature type="domain" description="Pectinesterase catalytic" evidence="9">
    <location>
        <begin position="50"/>
        <end position="290"/>
    </location>
</feature>
<evidence type="ECO:0000256" key="6">
    <source>
        <dbReference type="ARBA" id="ARBA00047928"/>
    </source>
</evidence>
<keyword evidence="5 8" id="KW-0063">Aspartyl esterase</keyword>
<dbReference type="GO" id="GO:0005576">
    <property type="term" value="C:extracellular region"/>
    <property type="evidence" value="ECO:0007669"/>
    <property type="project" value="UniProtKB-SubCell"/>
</dbReference>
<evidence type="ECO:0000313" key="11">
    <source>
        <dbReference type="Proteomes" id="UP000664132"/>
    </source>
</evidence>
<feature type="chain" id="PRO_5034522877" description="Pectinesterase" evidence="8">
    <location>
        <begin position="21"/>
        <end position="314"/>
    </location>
</feature>
<dbReference type="OrthoDB" id="2019149at2759"/>
<dbReference type="PANTHER" id="PTHR31321:SF57">
    <property type="entry name" value="PECTINESTERASE 53-RELATED"/>
    <property type="match status" value="1"/>
</dbReference>
<keyword evidence="8" id="KW-0961">Cell wall biogenesis/degradation</keyword>
<evidence type="ECO:0000256" key="8">
    <source>
        <dbReference type="RuleBase" id="RU000589"/>
    </source>
</evidence>
<gene>
    <name evidence="10" type="ORF">IFR04_005831</name>
</gene>
<dbReference type="InterPro" id="IPR033131">
    <property type="entry name" value="Pectinesterase_Asp_AS"/>
</dbReference>
<keyword evidence="11" id="KW-1185">Reference proteome</keyword>
<dbReference type="Gene3D" id="2.160.20.10">
    <property type="entry name" value="Single-stranded right-handed beta-helix, Pectin lyase-like"/>
    <property type="match status" value="1"/>
</dbReference>
<organism evidence="10 11">
    <name type="scientific">Cadophora malorum</name>
    <dbReference type="NCBI Taxonomy" id="108018"/>
    <lineage>
        <taxon>Eukaryota</taxon>
        <taxon>Fungi</taxon>
        <taxon>Dikarya</taxon>
        <taxon>Ascomycota</taxon>
        <taxon>Pezizomycotina</taxon>
        <taxon>Leotiomycetes</taxon>
        <taxon>Helotiales</taxon>
        <taxon>Ploettnerulaceae</taxon>
        <taxon>Cadophora</taxon>
    </lineage>
</organism>